<keyword evidence="1" id="KW-0472">Membrane</keyword>
<keyword evidence="1" id="KW-1133">Transmembrane helix</keyword>
<evidence type="ECO:0000313" key="3">
    <source>
        <dbReference type="Proteomes" id="UP001064489"/>
    </source>
</evidence>
<dbReference type="Proteomes" id="UP001064489">
    <property type="component" value="Chromosome 5"/>
</dbReference>
<sequence length="133" mass="14989">MAVVFVVAVLKAVVLVVVVAVLKMAMVVVELMVVEVVEELTGYFAASDSTACVGAAYEDTKYRFPSKSYAKGNHDSSFFLEFLLDLRKRKMLRMSKLDWNLRTGFEQFLTPWTSANDPSPRKFSDLTFIGYLN</sequence>
<proteinExistence type="predicted"/>
<dbReference type="AlphaFoldDB" id="A0AAD5IVG2"/>
<dbReference type="EMBL" id="JAJSOW010000102">
    <property type="protein sequence ID" value="KAI9177423.1"/>
    <property type="molecule type" value="Genomic_DNA"/>
</dbReference>
<name>A0AAD5IVG2_ACENE</name>
<feature type="transmembrane region" description="Helical" evidence="1">
    <location>
        <begin position="12"/>
        <end position="34"/>
    </location>
</feature>
<protein>
    <submittedName>
        <fullName evidence="2">Uncharacterized protein</fullName>
    </submittedName>
</protein>
<keyword evidence="1" id="KW-0812">Transmembrane</keyword>
<accession>A0AAD5IVG2</accession>
<keyword evidence="3" id="KW-1185">Reference proteome</keyword>
<gene>
    <name evidence="2" type="ORF">LWI28_015027</name>
</gene>
<evidence type="ECO:0000256" key="1">
    <source>
        <dbReference type="SAM" id="Phobius"/>
    </source>
</evidence>
<evidence type="ECO:0000313" key="2">
    <source>
        <dbReference type="EMBL" id="KAI9177423.1"/>
    </source>
</evidence>
<comment type="caution">
    <text evidence="2">The sequence shown here is derived from an EMBL/GenBank/DDBJ whole genome shotgun (WGS) entry which is preliminary data.</text>
</comment>
<organism evidence="2 3">
    <name type="scientific">Acer negundo</name>
    <name type="common">Box elder</name>
    <dbReference type="NCBI Taxonomy" id="4023"/>
    <lineage>
        <taxon>Eukaryota</taxon>
        <taxon>Viridiplantae</taxon>
        <taxon>Streptophyta</taxon>
        <taxon>Embryophyta</taxon>
        <taxon>Tracheophyta</taxon>
        <taxon>Spermatophyta</taxon>
        <taxon>Magnoliopsida</taxon>
        <taxon>eudicotyledons</taxon>
        <taxon>Gunneridae</taxon>
        <taxon>Pentapetalae</taxon>
        <taxon>rosids</taxon>
        <taxon>malvids</taxon>
        <taxon>Sapindales</taxon>
        <taxon>Sapindaceae</taxon>
        <taxon>Hippocastanoideae</taxon>
        <taxon>Acereae</taxon>
        <taxon>Acer</taxon>
    </lineage>
</organism>
<reference evidence="2" key="1">
    <citation type="journal article" date="2022" name="Plant J.">
        <title>Strategies of tolerance reflected in two North American maple genomes.</title>
        <authorList>
            <person name="McEvoy S.L."/>
            <person name="Sezen U.U."/>
            <person name="Trouern-Trend A."/>
            <person name="McMahon S.M."/>
            <person name="Schaberg P.G."/>
            <person name="Yang J."/>
            <person name="Wegrzyn J.L."/>
            <person name="Swenson N.G."/>
        </authorList>
    </citation>
    <scope>NUCLEOTIDE SEQUENCE</scope>
    <source>
        <strain evidence="2">91603</strain>
    </source>
</reference>
<reference evidence="2" key="2">
    <citation type="submission" date="2023-02" db="EMBL/GenBank/DDBJ databases">
        <authorList>
            <person name="Swenson N.G."/>
            <person name="Wegrzyn J.L."/>
            <person name="Mcevoy S.L."/>
        </authorList>
    </citation>
    <scope>NUCLEOTIDE SEQUENCE</scope>
    <source>
        <strain evidence="2">91603</strain>
        <tissue evidence="2">Leaf</tissue>
    </source>
</reference>